<dbReference type="Proteomes" id="UP001385951">
    <property type="component" value="Unassembled WGS sequence"/>
</dbReference>
<proteinExistence type="predicted"/>
<sequence>MLEYLQAIDQEISQASIISPTLQAFSDPNDPLGYNDTSITDDMISDVHIQFSQHSREEESSMYLRTLTGICISMDHTFKAENKAVVVTPDNKYMKVMKGDLWNILNEDSEIIAWSSRGYAILNHQQRLRKF</sequence>
<evidence type="ECO:0000313" key="2">
    <source>
        <dbReference type="Proteomes" id="UP001385951"/>
    </source>
</evidence>
<gene>
    <name evidence="1" type="ORF">QCA50_017792</name>
</gene>
<dbReference type="EMBL" id="JASBNA010000062">
    <property type="protein sequence ID" value="KAK7679214.1"/>
    <property type="molecule type" value="Genomic_DNA"/>
</dbReference>
<dbReference type="AlphaFoldDB" id="A0AAW0FI43"/>
<accession>A0AAW0FI43</accession>
<evidence type="ECO:0000313" key="1">
    <source>
        <dbReference type="EMBL" id="KAK7679214.1"/>
    </source>
</evidence>
<name>A0AAW0FI43_9APHY</name>
<protein>
    <submittedName>
        <fullName evidence="1">Uncharacterized protein</fullName>
    </submittedName>
</protein>
<organism evidence="1 2">
    <name type="scientific">Cerrena zonata</name>
    <dbReference type="NCBI Taxonomy" id="2478898"/>
    <lineage>
        <taxon>Eukaryota</taxon>
        <taxon>Fungi</taxon>
        <taxon>Dikarya</taxon>
        <taxon>Basidiomycota</taxon>
        <taxon>Agaricomycotina</taxon>
        <taxon>Agaricomycetes</taxon>
        <taxon>Polyporales</taxon>
        <taxon>Cerrenaceae</taxon>
        <taxon>Cerrena</taxon>
    </lineage>
</organism>
<reference evidence="1 2" key="1">
    <citation type="submission" date="2022-09" db="EMBL/GenBank/DDBJ databases">
        <authorList>
            <person name="Palmer J.M."/>
        </authorList>
    </citation>
    <scope>NUCLEOTIDE SEQUENCE [LARGE SCALE GENOMIC DNA]</scope>
    <source>
        <strain evidence="1 2">DSM 7382</strain>
    </source>
</reference>
<keyword evidence="2" id="KW-1185">Reference proteome</keyword>
<comment type="caution">
    <text evidence="1">The sequence shown here is derived from an EMBL/GenBank/DDBJ whole genome shotgun (WGS) entry which is preliminary data.</text>
</comment>